<dbReference type="Gene3D" id="3.30.2090.10">
    <property type="entry name" value="Multidrug efflux transporter AcrB TolC docking domain, DN and DC subdomains"/>
    <property type="match status" value="2"/>
</dbReference>
<feature type="transmembrane region" description="Helical" evidence="1">
    <location>
        <begin position="975"/>
        <end position="992"/>
    </location>
</feature>
<dbReference type="GO" id="GO:0005886">
    <property type="term" value="C:plasma membrane"/>
    <property type="evidence" value="ECO:0007669"/>
    <property type="project" value="TreeGrafter"/>
</dbReference>
<proteinExistence type="predicted"/>
<dbReference type="SUPFAM" id="SSF82693">
    <property type="entry name" value="Multidrug efflux transporter AcrB pore domain, PN1, PN2, PC1 and PC2 subdomains"/>
    <property type="match status" value="2"/>
</dbReference>
<dbReference type="STRING" id="135739.BTO32_01725"/>
<dbReference type="PRINTS" id="PR00702">
    <property type="entry name" value="ACRIFLAVINRP"/>
</dbReference>
<dbReference type="SUPFAM" id="SSF82714">
    <property type="entry name" value="Multidrug efflux transporter AcrB TolC docking domain, DN and DC subdomains"/>
    <property type="match status" value="2"/>
</dbReference>
<comment type="caution">
    <text evidence="2">The sequence shown here is derived from an EMBL/GenBank/DDBJ whole genome shotgun (WGS) entry which is preliminary data.</text>
</comment>
<feature type="transmembrane region" description="Helical" evidence="1">
    <location>
        <begin position="1004"/>
        <end position="1029"/>
    </location>
</feature>
<dbReference type="PANTHER" id="PTHR32063">
    <property type="match status" value="1"/>
</dbReference>
<dbReference type="SUPFAM" id="SSF82866">
    <property type="entry name" value="Multidrug efflux transporter AcrB transmembrane domain"/>
    <property type="match status" value="2"/>
</dbReference>
<evidence type="ECO:0000313" key="2">
    <source>
        <dbReference type="EMBL" id="ONF45217.1"/>
    </source>
</evidence>
<dbReference type="Proteomes" id="UP000189339">
    <property type="component" value="Unassembled WGS sequence"/>
</dbReference>
<feature type="transmembrane region" description="Helical" evidence="1">
    <location>
        <begin position="438"/>
        <end position="460"/>
    </location>
</feature>
<keyword evidence="1" id="KW-0472">Membrane</keyword>
<dbReference type="OrthoDB" id="5287122at2"/>
<feature type="transmembrane region" description="Helical" evidence="1">
    <location>
        <begin position="20"/>
        <end position="39"/>
    </location>
</feature>
<dbReference type="Gene3D" id="3.30.70.1430">
    <property type="entry name" value="Multidrug efflux transporter AcrB pore domain"/>
    <property type="match status" value="2"/>
</dbReference>
<dbReference type="GO" id="GO:0042910">
    <property type="term" value="F:xenobiotic transmembrane transporter activity"/>
    <property type="evidence" value="ECO:0007669"/>
    <property type="project" value="TreeGrafter"/>
</dbReference>
<keyword evidence="3" id="KW-1185">Reference proteome</keyword>
<dbReference type="Gene3D" id="3.30.70.1320">
    <property type="entry name" value="Multidrug efflux transporter AcrB pore domain like"/>
    <property type="match status" value="1"/>
</dbReference>
<name>A0A1V2DXH8_9GAMM</name>
<keyword evidence="1" id="KW-1133">Transmembrane helix</keyword>
<feature type="transmembrane region" description="Helical" evidence="1">
    <location>
        <begin position="538"/>
        <end position="560"/>
    </location>
</feature>
<dbReference type="InterPro" id="IPR001036">
    <property type="entry name" value="Acrflvin-R"/>
</dbReference>
<feature type="transmembrane region" description="Helical" evidence="1">
    <location>
        <begin position="901"/>
        <end position="920"/>
    </location>
</feature>
<dbReference type="Gene3D" id="3.30.70.1440">
    <property type="entry name" value="Multidrug efflux transporter AcrB pore domain"/>
    <property type="match status" value="1"/>
</dbReference>
<keyword evidence="1" id="KW-0812">Transmembrane</keyword>
<accession>A0A1V2DXH8</accession>
<dbReference type="EMBL" id="MSCW01000001">
    <property type="protein sequence ID" value="ONF45217.1"/>
    <property type="molecule type" value="Genomic_DNA"/>
</dbReference>
<feature type="transmembrane region" description="Helical" evidence="1">
    <location>
        <begin position="364"/>
        <end position="382"/>
    </location>
</feature>
<feature type="transmembrane region" description="Helical" evidence="1">
    <location>
        <begin position="875"/>
        <end position="894"/>
    </location>
</feature>
<evidence type="ECO:0000256" key="1">
    <source>
        <dbReference type="SAM" id="Phobius"/>
    </source>
</evidence>
<feature type="transmembrane region" description="Helical" evidence="1">
    <location>
        <begin position="339"/>
        <end position="358"/>
    </location>
</feature>
<dbReference type="AlphaFoldDB" id="A0A1V2DXH8"/>
<dbReference type="PANTHER" id="PTHR32063:SF33">
    <property type="entry name" value="RND SUPERFAMILY EFFLUX PUMP PERMEASE COMPONENT"/>
    <property type="match status" value="1"/>
</dbReference>
<gene>
    <name evidence="2" type="ORF">BTO32_01725</name>
</gene>
<dbReference type="InterPro" id="IPR027463">
    <property type="entry name" value="AcrB_DN_DC_subdom"/>
</dbReference>
<feature type="transmembrane region" description="Helical" evidence="1">
    <location>
        <begin position="466"/>
        <end position="483"/>
    </location>
</feature>
<protein>
    <submittedName>
        <fullName evidence="2">Acriflavine resistance protein B</fullName>
    </submittedName>
</protein>
<dbReference type="Pfam" id="PF00873">
    <property type="entry name" value="ACR_tran"/>
    <property type="match status" value="1"/>
</dbReference>
<reference evidence="2 3" key="1">
    <citation type="submission" date="2016-12" db="EMBL/GenBank/DDBJ databases">
        <title>Marinobacter lutaoensis whole genome sequencing.</title>
        <authorList>
            <person name="Verma A."/>
            <person name="Krishnamurthi S."/>
        </authorList>
    </citation>
    <scope>NUCLEOTIDE SEQUENCE [LARGE SCALE GENOMIC DNA]</scope>
    <source>
        <strain evidence="2 3">T5054</strain>
    </source>
</reference>
<evidence type="ECO:0000313" key="3">
    <source>
        <dbReference type="Proteomes" id="UP000189339"/>
    </source>
</evidence>
<feature type="transmembrane region" description="Helical" evidence="1">
    <location>
        <begin position="926"/>
        <end position="948"/>
    </location>
</feature>
<sequence length="1056" mass="115091">MNEQDWNRGIIPWFARNPVAANLLMLLVIALGVFQAGSLRKEAFPSMEPDSLTISVSYTSGSARQSEEGLAIKIEEQLENVTGIKSITSASTASGVTVTVEKQSDYDLDVLLRDVKAKVDAISTFPADAKKPVIEKAEREEHSLWLQLHGDADRHTLQMLAEELKSDLLADPDISRVSESGWIDPMMAIEVDEGRLQAYGLSLTDVENAINQGSSNTMTAVLKNRQIYLQLKASQQAYLKEEFAALPLLTTADGVSLTLGDVASIRDTYADDTAVLSRFNGDNSVALQVITTGQDDITRTVEAAKAVVAEWHADGRLPRGVELTSWYDRSQFINERLQLLVSNAIAGILMVFVLLALFLNLTVAFWVAMGLPFIFFGTLYFMGDDFAGLSLNEFTTFGFIMALGIVVDDAVVIGESVYTVRSEEGDTLRNTIKGTLRVAVPTLFGVFTTVVAFFALSNISGRLGQLYAQFAAIVTICLLLSVVESKLILPAHLAHLNTRKRTGGHPLLRLWQRVQHGADAGLQWFNDRLYKPAIELALAYRYAVAIAFVALLVLVLAMPFTGAVRLSFFPDIPGDNVRAQVTMHTDASYGQTHAALRALEATARDIDRELAARSGATGADTGIGNLQVLSEADQSGKITVELTPDAPYDLATFTRLWKERAGLPAGVKTLSIASRPDMVDALRVELRANDDELLAAAGAELKAELQRIPAVSGIEDNLQASQPQLFLKLNAQGKALGLTTDMLAEQVLQAFQGQVVQRFQRNNDEIEVKVRYPEQARQNPVDVLRARIRTDDGTVLPLSSVATVEYGFARDTITRIDGKRALYLSADVDKEMLSSTELVASLRQTLVPRLKRQYPGLDIRFSGEAEQQEETQSSMVSVFISAMLVIYLLLAVPLKSYIQPVLIMTAIPFGVVGAILGHWLNDLPMSILSFNGIIALSGVVVNDSLLLVSRYNDLKPDADHQLEAISQACRSRLRAVLLTSLTTFAGLAPLLSETSTQAQFLIPAAVALGYGIMFATLITLILIPVLVAIQHDVTEGIGKLKQRLLSGSQQGDTDPC</sequence>
<dbReference type="RefSeq" id="WP_076722711.1">
    <property type="nucleotide sequence ID" value="NZ_MSCW01000001.1"/>
</dbReference>
<dbReference type="Gene3D" id="1.20.1640.10">
    <property type="entry name" value="Multidrug efflux transporter AcrB transmembrane domain"/>
    <property type="match status" value="2"/>
</dbReference>
<organism evidence="2 3">
    <name type="scientific">Marinobacter lutaoensis</name>
    <dbReference type="NCBI Taxonomy" id="135739"/>
    <lineage>
        <taxon>Bacteria</taxon>
        <taxon>Pseudomonadati</taxon>
        <taxon>Pseudomonadota</taxon>
        <taxon>Gammaproteobacteria</taxon>
        <taxon>Pseudomonadales</taxon>
        <taxon>Marinobacteraceae</taxon>
        <taxon>Marinobacter</taxon>
    </lineage>
</organism>